<reference evidence="3" key="1">
    <citation type="submission" date="2022-11" db="UniProtKB">
        <authorList>
            <consortium name="WormBaseParasite"/>
        </authorList>
    </citation>
    <scope>IDENTIFICATION</scope>
</reference>
<name>A0A915L0N9_ROMCU</name>
<accession>A0A915L0N9</accession>
<dbReference type="WBParaSite" id="nRc.2.0.1.t44280-RA">
    <property type="protein sequence ID" value="nRc.2.0.1.t44280-RA"/>
    <property type="gene ID" value="nRc.2.0.1.g44280"/>
</dbReference>
<evidence type="ECO:0000313" key="3">
    <source>
        <dbReference type="WBParaSite" id="nRc.2.0.1.t44280-RA"/>
    </source>
</evidence>
<evidence type="ECO:0000313" key="2">
    <source>
        <dbReference type="Proteomes" id="UP000887565"/>
    </source>
</evidence>
<dbReference type="AlphaFoldDB" id="A0A915L0N9"/>
<sequence length="74" mass="7819">MKAFKNCTAVHVDYLADSITVSSKSSLASCLAIFSKIVGSSVTGKTTPGCDDSPFLHPNSEQISEYRGEQTSSS</sequence>
<feature type="region of interest" description="Disordered" evidence="1">
    <location>
        <begin position="49"/>
        <end position="74"/>
    </location>
</feature>
<feature type="compositionally biased region" description="Polar residues" evidence="1">
    <location>
        <begin position="59"/>
        <end position="74"/>
    </location>
</feature>
<proteinExistence type="predicted"/>
<keyword evidence="2" id="KW-1185">Reference proteome</keyword>
<protein>
    <submittedName>
        <fullName evidence="3">Uncharacterized protein</fullName>
    </submittedName>
</protein>
<evidence type="ECO:0000256" key="1">
    <source>
        <dbReference type="SAM" id="MobiDB-lite"/>
    </source>
</evidence>
<dbReference type="Proteomes" id="UP000887565">
    <property type="component" value="Unplaced"/>
</dbReference>
<organism evidence="2 3">
    <name type="scientific">Romanomermis culicivorax</name>
    <name type="common">Nematode worm</name>
    <dbReference type="NCBI Taxonomy" id="13658"/>
    <lineage>
        <taxon>Eukaryota</taxon>
        <taxon>Metazoa</taxon>
        <taxon>Ecdysozoa</taxon>
        <taxon>Nematoda</taxon>
        <taxon>Enoplea</taxon>
        <taxon>Dorylaimia</taxon>
        <taxon>Mermithida</taxon>
        <taxon>Mermithoidea</taxon>
        <taxon>Mermithidae</taxon>
        <taxon>Romanomermis</taxon>
    </lineage>
</organism>